<dbReference type="RefSeq" id="WP_286344740.1">
    <property type="nucleotide sequence ID" value="NZ_AP027732.1"/>
</dbReference>
<evidence type="ECO:0000313" key="1">
    <source>
        <dbReference type="EMBL" id="BDZ52107.1"/>
    </source>
</evidence>
<accession>A0ABM8GUF3</accession>
<name>A0ABM8GUF3_9MICO</name>
<organism evidence="1 2">
    <name type="scientific">Frondihabitans sucicola</name>
    <dbReference type="NCBI Taxonomy" id="1268041"/>
    <lineage>
        <taxon>Bacteria</taxon>
        <taxon>Bacillati</taxon>
        <taxon>Actinomycetota</taxon>
        <taxon>Actinomycetes</taxon>
        <taxon>Micrococcales</taxon>
        <taxon>Microbacteriaceae</taxon>
        <taxon>Frondihabitans</taxon>
    </lineage>
</organism>
<dbReference type="Proteomes" id="UP001321486">
    <property type="component" value="Chromosome"/>
</dbReference>
<evidence type="ECO:0000313" key="2">
    <source>
        <dbReference type="Proteomes" id="UP001321486"/>
    </source>
</evidence>
<protein>
    <submittedName>
        <fullName evidence="1">Uncharacterized protein</fullName>
    </submittedName>
</protein>
<reference evidence="2" key="1">
    <citation type="journal article" date="2019" name="Int. J. Syst. Evol. Microbiol.">
        <title>The Global Catalogue of Microorganisms (GCM) 10K type strain sequencing project: providing services to taxonomists for standard genome sequencing and annotation.</title>
        <authorList>
            <consortium name="The Broad Institute Genomics Platform"/>
            <consortium name="The Broad Institute Genome Sequencing Center for Infectious Disease"/>
            <person name="Wu L."/>
            <person name="Ma J."/>
        </authorList>
    </citation>
    <scope>NUCLEOTIDE SEQUENCE [LARGE SCALE GENOMIC DNA]</scope>
    <source>
        <strain evidence="2">NBRC 108728</strain>
    </source>
</reference>
<proteinExistence type="predicted"/>
<keyword evidence="2" id="KW-1185">Reference proteome</keyword>
<gene>
    <name evidence="1" type="ORF">GCM10025867_43480</name>
</gene>
<sequence length="105" mass="10437">MWLTRLPSGFFSVAVRASEVQYRYQVVSAFGPVVGPPWIAVGSAQLAAVWPSGRASAIGFVWEGARAGAGDATGPAGAAAAGSAGVASRTAAATAASRILPPLPL</sequence>
<dbReference type="EMBL" id="AP027732">
    <property type="protein sequence ID" value="BDZ52107.1"/>
    <property type="molecule type" value="Genomic_DNA"/>
</dbReference>